<dbReference type="WBParaSite" id="HNAJ_0001263401-mRNA-1">
    <property type="protein sequence ID" value="HNAJ_0001263401-mRNA-1"/>
    <property type="gene ID" value="HNAJ_0001263401"/>
</dbReference>
<dbReference type="OrthoDB" id="10456698at2759"/>
<reference evidence="1 2" key="2">
    <citation type="submission" date="2018-11" db="EMBL/GenBank/DDBJ databases">
        <authorList>
            <consortium name="Pathogen Informatics"/>
        </authorList>
    </citation>
    <scope>NUCLEOTIDE SEQUENCE [LARGE SCALE GENOMIC DNA]</scope>
</reference>
<dbReference type="Proteomes" id="UP000278807">
    <property type="component" value="Unassembled WGS sequence"/>
</dbReference>
<evidence type="ECO:0000313" key="2">
    <source>
        <dbReference type="Proteomes" id="UP000278807"/>
    </source>
</evidence>
<protein>
    <submittedName>
        <fullName evidence="3">E3 ubiquitin-protein ligase</fullName>
    </submittedName>
</protein>
<accession>A0A0R3TXN9</accession>
<keyword evidence="2" id="KW-1185">Reference proteome</keyword>
<dbReference type="AlphaFoldDB" id="A0A0R3TXN9"/>
<sequence length="217" mass="23772">MRAIYPISTSINEVRHVAAGLCLNNTTDFLSTLFTICNNLLDRLNRITSHSRVSKYTALAATNSAVSVIPNKPPLSSSASDTSLSTHSEKQITEGRQQAWQCLVSYLLCYLEFFGNLFYNSRDVKRVATQAGFLKVAHLASNIWPLGLIDSRIMNSLLFCLVNLTADSSILTSDASSSKSATTQPSLRPVIGEVLSDVVSSHMSNYVFFDITLKKAV</sequence>
<evidence type="ECO:0000313" key="3">
    <source>
        <dbReference type="WBParaSite" id="HNAJ_0001263401-mRNA-1"/>
    </source>
</evidence>
<evidence type="ECO:0000313" key="1">
    <source>
        <dbReference type="EMBL" id="VDO13586.1"/>
    </source>
</evidence>
<organism evidence="3">
    <name type="scientific">Rodentolepis nana</name>
    <name type="common">Dwarf tapeworm</name>
    <name type="synonym">Hymenolepis nana</name>
    <dbReference type="NCBI Taxonomy" id="102285"/>
    <lineage>
        <taxon>Eukaryota</taxon>
        <taxon>Metazoa</taxon>
        <taxon>Spiralia</taxon>
        <taxon>Lophotrochozoa</taxon>
        <taxon>Platyhelminthes</taxon>
        <taxon>Cestoda</taxon>
        <taxon>Eucestoda</taxon>
        <taxon>Cyclophyllidea</taxon>
        <taxon>Hymenolepididae</taxon>
        <taxon>Rodentolepis</taxon>
    </lineage>
</organism>
<proteinExistence type="predicted"/>
<gene>
    <name evidence="1" type="ORF">HNAJ_LOCUS12612</name>
</gene>
<name>A0A0R3TXN9_RODNA</name>
<reference evidence="3" key="1">
    <citation type="submission" date="2017-02" db="UniProtKB">
        <authorList>
            <consortium name="WormBaseParasite"/>
        </authorList>
    </citation>
    <scope>IDENTIFICATION</scope>
</reference>
<dbReference type="EMBL" id="UZAE01014487">
    <property type="protein sequence ID" value="VDO13586.1"/>
    <property type="molecule type" value="Genomic_DNA"/>
</dbReference>